<organism evidence="1 2">
    <name type="scientific">Lunasporangiospora selenospora</name>
    <dbReference type="NCBI Taxonomy" id="979761"/>
    <lineage>
        <taxon>Eukaryota</taxon>
        <taxon>Fungi</taxon>
        <taxon>Fungi incertae sedis</taxon>
        <taxon>Mucoromycota</taxon>
        <taxon>Mortierellomycotina</taxon>
        <taxon>Mortierellomycetes</taxon>
        <taxon>Mortierellales</taxon>
        <taxon>Mortierellaceae</taxon>
        <taxon>Lunasporangiospora</taxon>
    </lineage>
</organism>
<dbReference type="EMBL" id="JAABOA010000035">
    <property type="protein sequence ID" value="KAF9586406.1"/>
    <property type="molecule type" value="Genomic_DNA"/>
</dbReference>
<name>A0A9P6KIM9_9FUNG</name>
<protein>
    <submittedName>
        <fullName evidence="1">Uncharacterized protein</fullName>
    </submittedName>
</protein>
<dbReference type="InterPro" id="IPR032675">
    <property type="entry name" value="LRR_dom_sf"/>
</dbReference>
<dbReference type="Proteomes" id="UP000780801">
    <property type="component" value="Unassembled WGS sequence"/>
</dbReference>
<sequence length="439" mass="50017">MEIDLMRDLQELLSNREASFVGLDWHLPKLREIKLSFEGSIMIGTFDQCPLLESLWIESDTTDFQYSGYYSSMSAIHWKAYSSLLSLLPIWNLPRLEKLHLSGLPSALFNFESIRSMGRLKELVLDMNIRGWASGFADMYMKLYADILESSFRKRVNAPGQDSVPRFHPWNWSSESLSSIFIKGPAAFMFHLEQLVQFPSLERLELAPPTNDTYSFMNKEDDVLGMLYSCNTLDPLDSSFDMGKIMDRVDPPLPLSKTWTQTQPGEPATLPRVRIQDGKDVYGLSTSRFIRLSSASKLRTVRFSGRWDALGPNSWMQVLTNYAPNISELHGFSTVDPIGQIRGIELAFTAMKKMNSIYDRVKGEMKQASDGLHSNDVCRQGRKPRSGLHAVFTTGVLSEVDQMKLGLEMIVESDVEYYAARPNGRIYEFRQDQSFFVPT</sequence>
<evidence type="ECO:0000313" key="2">
    <source>
        <dbReference type="Proteomes" id="UP000780801"/>
    </source>
</evidence>
<keyword evidence="2" id="KW-1185">Reference proteome</keyword>
<reference evidence="1" key="1">
    <citation type="journal article" date="2020" name="Fungal Divers.">
        <title>Resolving the Mortierellaceae phylogeny through synthesis of multi-gene phylogenetics and phylogenomics.</title>
        <authorList>
            <person name="Vandepol N."/>
            <person name="Liber J."/>
            <person name="Desiro A."/>
            <person name="Na H."/>
            <person name="Kennedy M."/>
            <person name="Barry K."/>
            <person name="Grigoriev I.V."/>
            <person name="Miller A.N."/>
            <person name="O'Donnell K."/>
            <person name="Stajich J.E."/>
            <person name="Bonito G."/>
        </authorList>
    </citation>
    <scope>NUCLEOTIDE SEQUENCE</scope>
    <source>
        <strain evidence="1">KOD1015</strain>
    </source>
</reference>
<proteinExistence type="predicted"/>
<evidence type="ECO:0000313" key="1">
    <source>
        <dbReference type="EMBL" id="KAF9586406.1"/>
    </source>
</evidence>
<dbReference type="SUPFAM" id="SSF52058">
    <property type="entry name" value="L domain-like"/>
    <property type="match status" value="1"/>
</dbReference>
<dbReference type="AlphaFoldDB" id="A0A9P6KIM9"/>
<dbReference type="Gene3D" id="3.80.10.10">
    <property type="entry name" value="Ribonuclease Inhibitor"/>
    <property type="match status" value="1"/>
</dbReference>
<comment type="caution">
    <text evidence="1">The sequence shown here is derived from an EMBL/GenBank/DDBJ whole genome shotgun (WGS) entry which is preliminary data.</text>
</comment>
<accession>A0A9P6KIM9</accession>
<dbReference type="OrthoDB" id="2330886at2759"/>
<gene>
    <name evidence="1" type="ORF">BGW38_005523</name>
</gene>